<dbReference type="InterPro" id="IPR036396">
    <property type="entry name" value="Cyt_P450_sf"/>
</dbReference>
<proteinExistence type="inferred from homology"/>
<evidence type="ECO:0000313" key="7">
    <source>
        <dbReference type="Proteomes" id="UP000054549"/>
    </source>
</evidence>
<dbReference type="GO" id="GO:0004497">
    <property type="term" value="F:monooxygenase activity"/>
    <property type="evidence" value="ECO:0007669"/>
    <property type="project" value="InterPro"/>
</dbReference>
<dbReference type="InParanoid" id="A0A0C2W169"/>
<sequence>MMIFVAIHTTTMTFASLMYEVTKHQEYIQPLREEIETVIAGLVRKMRELESFIKHNGMTIPASSIVNVPYLPVHTDTGEEHKHQHVTAGVDYIRFGHGRHGCPGRFFVINEVKVLLARVLLKNDVKMADGP</sequence>
<gene>
    <name evidence="6" type="ORF">M378DRAFT_173979</name>
</gene>
<dbReference type="Gene3D" id="1.10.630.10">
    <property type="entry name" value="Cytochrome P450"/>
    <property type="match status" value="1"/>
</dbReference>
<dbReference type="SUPFAM" id="SSF48264">
    <property type="entry name" value="Cytochrome P450"/>
    <property type="match status" value="1"/>
</dbReference>
<keyword evidence="4" id="KW-0560">Oxidoreductase</keyword>
<dbReference type="HOGENOM" id="CLU_1927065_0_0_1"/>
<keyword evidence="7" id="KW-1185">Reference proteome</keyword>
<evidence type="ECO:0000256" key="3">
    <source>
        <dbReference type="ARBA" id="ARBA00022723"/>
    </source>
</evidence>
<dbReference type="Proteomes" id="UP000054549">
    <property type="component" value="Unassembled WGS sequence"/>
</dbReference>
<dbReference type="OrthoDB" id="3248974at2759"/>
<evidence type="ECO:0000313" key="6">
    <source>
        <dbReference type="EMBL" id="KIL54862.1"/>
    </source>
</evidence>
<keyword evidence="3" id="KW-0479">Metal-binding</keyword>
<dbReference type="PROSITE" id="PS00086">
    <property type="entry name" value="CYTOCHROME_P450"/>
    <property type="match status" value="1"/>
</dbReference>
<evidence type="ECO:0000256" key="4">
    <source>
        <dbReference type="ARBA" id="ARBA00023002"/>
    </source>
</evidence>
<dbReference type="AlphaFoldDB" id="A0A0C2W169"/>
<evidence type="ECO:0000256" key="1">
    <source>
        <dbReference type="ARBA" id="ARBA00001971"/>
    </source>
</evidence>
<keyword evidence="5" id="KW-0408">Iron</keyword>
<comment type="cofactor">
    <cofactor evidence="1">
        <name>heme</name>
        <dbReference type="ChEBI" id="CHEBI:30413"/>
    </cofactor>
</comment>
<dbReference type="GO" id="GO:0016705">
    <property type="term" value="F:oxidoreductase activity, acting on paired donors, with incorporation or reduction of molecular oxygen"/>
    <property type="evidence" value="ECO:0007669"/>
    <property type="project" value="InterPro"/>
</dbReference>
<dbReference type="EMBL" id="KN818613">
    <property type="protein sequence ID" value="KIL54862.1"/>
    <property type="molecule type" value="Genomic_DNA"/>
</dbReference>
<comment type="similarity">
    <text evidence="2">Belongs to the cytochrome P450 family.</text>
</comment>
<name>A0A0C2W169_AMAMK</name>
<dbReference type="GO" id="GO:0005506">
    <property type="term" value="F:iron ion binding"/>
    <property type="evidence" value="ECO:0007669"/>
    <property type="project" value="InterPro"/>
</dbReference>
<protein>
    <recommendedName>
        <fullName evidence="8">Cytochrome P450</fullName>
    </recommendedName>
</protein>
<evidence type="ECO:0000256" key="5">
    <source>
        <dbReference type="ARBA" id="ARBA00023004"/>
    </source>
</evidence>
<dbReference type="PANTHER" id="PTHR46206">
    <property type="entry name" value="CYTOCHROME P450"/>
    <property type="match status" value="1"/>
</dbReference>
<evidence type="ECO:0000256" key="2">
    <source>
        <dbReference type="ARBA" id="ARBA00010617"/>
    </source>
</evidence>
<evidence type="ECO:0008006" key="8">
    <source>
        <dbReference type="Google" id="ProtNLM"/>
    </source>
</evidence>
<reference evidence="6 7" key="1">
    <citation type="submission" date="2014-04" db="EMBL/GenBank/DDBJ databases">
        <title>Evolutionary Origins and Diversification of the Mycorrhizal Mutualists.</title>
        <authorList>
            <consortium name="DOE Joint Genome Institute"/>
            <consortium name="Mycorrhizal Genomics Consortium"/>
            <person name="Kohler A."/>
            <person name="Kuo A."/>
            <person name="Nagy L.G."/>
            <person name="Floudas D."/>
            <person name="Copeland A."/>
            <person name="Barry K.W."/>
            <person name="Cichocki N."/>
            <person name="Veneault-Fourrey C."/>
            <person name="LaButti K."/>
            <person name="Lindquist E.A."/>
            <person name="Lipzen A."/>
            <person name="Lundell T."/>
            <person name="Morin E."/>
            <person name="Murat C."/>
            <person name="Riley R."/>
            <person name="Ohm R."/>
            <person name="Sun H."/>
            <person name="Tunlid A."/>
            <person name="Henrissat B."/>
            <person name="Grigoriev I.V."/>
            <person name="Hibbett D.S."/>
            <person name="Martin F."/>
        </authorList>
    </citation>
    <scope>NUCLEOTIDE SEQUENCE [LARGE SCALE GENOMIC DNA]</scope>
    <source>
        <strain evidence="6 7">Koide BX008</strain>
    </source>
</reference>
<organism evidence="6 7">
    <name type="scientific">Amanita muscaria (strain Koide BX008)</name>
    <dbReference type="NCBI Taxonomy" id="946122"/>
    <lineage>
        <taxon>Eukaryota</taxon>
        <taxon>Fungi</taxon>
        <taxon>Dikarya</taxon>
        <taxon>Basidiomycota</taxon>
        <taxon>Agaricomycotina</taxon>
        <taxon>Agaricomycetes</taxon>
        <taxon>Agaricomycetidae</taxon>
        <taxon>Agaricales</taxon>
        <taxon>Pluteineae</taxon>
        <taxon>Amanitaceae</taxon>
        <taxon>Amanita</taxon>
    </lineage>
</organism>
<dbReference type="GO" id="GO:0020037">
    <property type="term" value="F:heme binding"/>
    <property type="evidence" value="ECO:0007669"/>
    <property type="project" value="InterPro"/>
</dbReference>
<accession>A0A0C2W169</accession>
<dbReference type="InterPro" id="IPR017972">
    <property type="entry name" value="Cyt_P450_CS"/>
</dbReference>
<dbReference type="STRING" id="946122.A0A0C2W169"/>